<organism evidence="1 2">
    <name type="scientific">Maribacter chungangensis</name>
    <dbReference type="NCBI Taxonomy" id="1069117"/>
    <lineage>
        <taxon>Bacteria</taxon>
        <taxon>Pseudomonadati</taxon>
        <taxon>Bacteroidota</taxon>
        <taxon>Flavobacteriia</taxon>
        <taxon>Flavobacteriales</taxon>
        <taxon>Flavobacteriaceae</taxon>
        <taxon>Maribacter</taxon>
    </lineage>
</organism>
<accession>A0ABW3B282</accession>
<proteinExistence type="predicted"/>
<evidence type="ECO:0000313" key="1">
    <source>
        <dbReference type="EMBL" id="MFD0797170.1"/>
    </source>
</evidence>
<dbReference type="Proteomes" id="UP001597012">
    <property type="component" value="Unassembled WGS sequence"/>
</dbReference>
<dbReference type="RefSeq" id="WP_379933313.1">
    <property type="nucleotide sequence ID" value="NZ_JBHTHY010000004.1"/>
</dbReference>
<comment type="caution">
    <text evidence="1">The sequence shown here is derived from an EMBL/GenBank/DDBJ whole genome shotgun (WGS) entry which is preliminary data.</text>
</comment>
<sequence>MKDVVFRNYDRFALNHLLKEIGEHRLRTECENKHLSFPKRLALFYIEARDSNTVLAYKYPNKGVWGIMVVDHYDLPDSGWVRVHVG</sequence>
<keyword evidence="2" id="KW-1185">Reference proteome</keyword>
<reference evidence="2" key="1">
    <citation type="journal article" date="2019" name="Int. J. Syst. Evol. Microbiol.">
        <title>The Global Catalogue of Microorganisms (GCM) 10K type strain sequencing project: providing services to taxonomists for standard genome sequencing and annotation.</title>
        <authorList>
            <consortium name="The Broad Institute Genomics Platform"/>
            <consortium name="The Broad Institute Genome Sequencing Center for Infectious Disease"/>
            <person name="Wu L."/>
            <person name="Ma J."/>
        </authorList>
    </citation>
    <scope>NUCLEOTIDE SEQUENCE [LARGE SCALE GENOMIC DNA]</scope>
    <source>
        <strain evidence="2">CCUG 61948</strain>
    </source>
</reference>
<name>A0ABW3B282_9FLAO</name>
<protein>
    <recommendedName>
        <fullName evidence="3">MmcQ/YjbR family DNA-binding protein</fullName>
    </recommendedName>
</protein>
<evidence type="ECO:0000313" key="2">
    <source>
        <dbReference type="Proteomes" id="UP001597012"/>
    </source>
</evidence>
<gene>
    <name evidence="1" type="ORF">ACFQZJ_06850</name>
</gene>
<dbReference type="EMBL" id="JBHTHY010000004">
    <property type="protein sequence ID" value="MFD0797170.1"/>
    <property type="molecule type" value="Genomic_DNA"/>
</dbReference>
<evidence type="ECO:0008006" key="3">
    <source>
        <dbReference type="Google" id="ProtNLM"/>
    </source>
</evidence>